<comment type="caution">
    <text evidence="1">The sequence shown here is derived from an EMBL/GenBank/DDBJ whole genome shotgun (WGS) entry which is preliminary data.</text>
</comment>
<dbReference type="RefSeq" id="WP_306887685.1">
    <property type="nucleotide sequence ID" value="NZ_JAUSUL010000008.1"/>
</dbReference>
<proteinExistence type="predicted"/>
<gene>
    <name evidence="1" type="ORF">J2S73_004246</name>
</gene>
<evidence type="ECO:0000313" key="1">
    <source>
        <dbReference type="EMBL" id="MDQ0317759.1"/>
    </source>
</evidence>
<evidence type="ECO:0000313" key="2">
    <source>
        <dbReference type="Proteomes" id="UP001229244"/>
    </source>
</evidence>
<organism evidence="1 2">
    <name type="scientific">Amorphus orientalis</name>
    <dbReference type="NCBI Taxonomy" id="649198"/>
    <lineage>
        <taxon>Bacteria</taxon>
        <taxon>Pseudomonadati</taxon>
        <taxon>Pseudomonadota</taxon>
        <taxon>Alphaproteobacteria</taxon>
        <taxon>Hyphomicrobiales</taxon>
        <taxon>Amorphaceae</taxon>
        <taxon>Amorphus</taxon>
    </lineage>
</organism>
<dbReference type="EMBL" id="JAUSUL010000008">
    <property type="protein sequence ID" value="MDQ0317759.1"/>
    <property type="molecule type" value="Genomic_DNA"/>
</dbReference>
<reference evidence="1" key="1">
    <citation type="submission" date="2023-07" db="EMBL/GenBank/DDBJ databases">
        <title>Genomic Encyclopedia of Type Strains, Phase IV (KMG-IV): sequencing the most valuable type-strain genomes for metagenomic binning, comparative biology and taxonomic classification.</title>
        <authorList>
            <person name="Goeker M."/>
        </authorList>
    </citation>
    <scope>NUCLEOTIDE SEQUENCE</scope>
    <source>
        <strain evidence="1">DSM 21202</strain>
    </source>
</reference>
<accession>A0AAE4AWH1</accession>
<dbReference type="Proteomes" id="UP001229244">
    <property type="component" value="Unassembled WGS sequence"/>
</dbReference>
<name>A0AAE4AWH1_9HYPH</name>
<dbReference type="AlphaFoldDB" id="A0AAE4AWH1"/>
<protein>
    <submittedName>
        <fullName evidence="1">Uncharacterized protein</fullName>
    </submittedName>
</protein>
<keyword evidence="2" id="KW-1185">Reference proteome</keyword>
<sequence>MYLPLRPGSPQWREEEKRREEAVERDRVRAMERVDRLDVALTSLLEVADRSGQEKTRKLRRAIRLVTELRIEYG</sequence>